<dbReference type="PANTHER" id="PTHR43124:SF10">
    <property type="entry name" value="PURINE EFFLUX PUMP PBUE"/>
    <property type="match status" value="1"/>
</dbReference>
<dbReference type="PROSITE" id="PS50850">
    <property type="entry name" value="MFS"/>
    <property type="match status" value="1"/>
</dbReference>
<dbReference type="RefSeq" id="WP_047853366.1">
    <property type="nucleotide sequence ID" value="NZ_CADEVH010000003.1"/>
</dbReference>
<keyword evidence="4 6" id="KW-1133">Transmembrane helix</keyword>
<evidence type="ECO:0000259" key="7">
    <source>
        <dbReference type="PROSITE" id="PS50850"/>
    </source>
</evidence>
<dbReference type="EMBL" id="QTQX01000031">
    <property type="protein sequence ID" value="RQT18979.1"/>
    <property type="molecule type" value="Genomic_DNA"/>
</dbReference>
<keyword evidence="3 6" id="KW-0812">Transmembrane</keyword>
<comment type="subcellular location">
    <subcellularLocation>
        <location evidence="1">Cell membrane</location>
        <topology evidence="1">Multi-pass membrane protein</topology>
    </subcellularLocation>
</comment>
<feature type="domain" description="Major facilitator superfamily (MFS) profile" evidence="7">
    <location>
        <begin position="12"/>
        <end position="396"/>
    </location>
</feature>
<protein>
    <submittedName>
        <fullName evidence="8">MFS transporter</fullName>
    </submittedName>
</protein>
<feature type="transmembrane region" description="Helical" evidence="6">
    <location>
        <begin position="105"/>
        <end position="124"/>
    </location>
</feature>
<feature type="transmembrane region" description="Helical" evidence="6">
    <location>
        <begin position="12"/>
        <end position="36"/>
    </location>
</feature>
<feature type="transmembrane region" description="Helical" evidence="6">
    <location>
        <begin position="373"/>
        <end position="391"/>
    </location>
</feature>
<dbReference type="Pfam" id="PF07690">
    <property type="entry name" value="MFS_1"/>
    <property type="match status" value="1"/>
</dbReference>
<evidence type="ECO:0000256" key="4">
    <source>
        <dbReference type="ARBA" id="ARBA00022989"/>
    </source>
</evidence>
<feature type="transmembrane region" description="Helical" evidence="6">
    <location>
        <begin position="136"/>
        <end position="158"/>
    </location>
</feature>
<comment type="caution">
    <text evidence="8">The sequence shown here is derived from an EMBL/GenBank/DDBJ whole genome shotgun (WGS) entry which is preliminary data.</text>
</comment>
<feature type="transmembrane region" description="Helical" evidence="6">
    <location>
        <begin position="277"/>
        <end position="297"/>
    </location>
</feature>
<evidence type="ECO:0000256" key="6">
    <source>
        <dbReference type="SAM" id="Phobius"/>
    </source>
</evidence>
<dbReference type="Proteomes" id="UP000269271">
    <property type="component" value="Unassembled WGS sequence"/>
</dbReference>
<feature type="transmembrane region" description="Helical" evidence="6">
    <location>
        <begin position="210"/>
        <end position="232"/>
    </location>
</feature>
<dbReference type="CDD" id="cd17324">
    <property type="entry name" value="MFS_NepI_like"/>
    <property type="match status" value="1"/>
</dbReference>
<proteinExistence type="predicted"/>
<dbReference type="InterPro" id="IPR011701">
    <property type="entry name" value="MFS"/>
</dbReference>
<feature type="transmembrane region" description="Helical" evidence="6">
    <location>
        <begin position="48"/>
        <end position="66"/>
    </location>
</feature>
<dbReference type="KEGG" id="bcon:NL30_36015"/>
<evidence type="ECO:0000256" key="3">
    <source>
        <dbReference type="ARBA" id="ARBA00022692"/>
    </source>
</evidence>
<name>A0A0G3Z684_9BURK</name>
<evidence type="ECO:0000256" key="5">
    <source>
        <dbReference type="ARBA" id="ARBA00023136"/>
    </source>
</evidence>
<accession>A0A0G3Z684</accession>
<dbReference type="GO" id="GO:0005886">
    <property type="term" value="C:plasma membrane"/>
    <property type="evidence" value="ECO:0007669"/>
    <property type="project" value="UniProtKB-SubCell"/>
</dbReference>
<feature type="transmembrane region" description="Helical" evidence="6">
    <location>
        <begin position="164"/>
        <end position="186"/>
    </location>
</feature>
<accession>A0A1C8ZM61</accession>
<evidence type="ECO:0000313" key="9">
    <source>
        <dbReference type="Proteomes" id="UP000269271"/>
    </source>
</evidence>
<dbReference type="GO" id="GO:0022857">
    <property type="term" value="F:transmembrane transporter activity"/>
    <property type="evidence" value="ECO:0007669"/>
    <property type="project" value="InterPro"/>
</dbReference>
<dbReference type="InterPro" id="IPR050189">
    <property type="entry name" value="MFS_Efflux_Transporters"/>
</dbReference>
<keyword evidence="2" id="KW-1003">Cell membrane</keyword>
<gene>
    <name evidence="8" type="ORF">DF037_34545</name>
</gene>
<organism evidence="8 9">
    <name type="scientific">Burkholderia contaminans</name>
    <dbReference type="NCBI Taxonomy" id="488447"/>
    <lineage>
        <taxon>Bacteria</taxon>
        <taxon>Pseudomonadati</taxon>
        <taxon>Pseudomonadota</taxon>
        <taxon>Betaproteobacteria</taxon>
        <taxon>Burkholderiales</taxon>
        <taxon>Burkholderiaceae</taxon>
        <taxon>Burkholderia</taxon>
        <taxon>Burkholderia cepacia complex</taxon>
    </lineage>
</organism>
<evidence type="ECO:0000313" key="8">
    <source>
        <dbReference type="EMBL" id="RQT18979.1"/>
    </source>
</evidence>
<sequence length="419" mass="42705">MALAAELKQNASLYFLALGAFAIGTEGFMLAGLLPIIATDLSISVAEAGQLVTVFSLAYAISSPILTTAGAGVNRRHFLIVALLCFAAANFAACASPGYLPLLAARVLLAVSAGLYMPSANALAGSLVAPERRGRALATVHGGVTIAVALGVPLGAWIGSHFGWRATFASIGVLSALVTLGVMVGLPRGVGANLSVPSLAQRVAVGRQPAVLVTLLITTLWAAGIWTIYPYLAPFLTGRPGFSGAQVGVVLLLYGVFAGIGVSIGGRAIDRLGSGKVLIACLIVMTLSYESLTASALHLEPAHARVAILIAIAAWGAAGWAFNPAQQTKLIDIAGLDVAPVSLSLNSSFTYLGFALGAALGSFIVAYRSVTDIGAIGGVCEVAALLIALVTHRRVRPTATRIHGAVPTAPTPAERSTQP</sequence>
<dbReference type="Gene3D" id="1.20.1250.20">
    <property type="entry name" value="MFS general substrate transporter like domains"/>
    <property type="match status" value="2"/>
</dbReference>
<feature type="transmembrane region" description="Helical" evidence="6">
    <location>
        <begin position="303"/>
        <end position="322"/>
    </location>
</feature>
<evidence type="ECO:0000256" key="1">
    <source>
        <dbReference type="ARBA" id="ARBA00004651"/>
    </source>
</evidence>
<feature type="transmembrane region" description="Helical" evidence="6">
    <location>
        <begin position="244"/>
        <end position="265"/>
    </location>
</feature>
<evidence type="ECO:0000256" key="2">
    <source>
        <dbReference type="ARBA" id="ARBA00022475"/>
    </source>
</evidence>
<reference evidence="8 9" key="1">
    <citation type="submission" date="2018-08" db="EMBL/GenBank/DDBJ databases">
        <title>Comparative analysis of Burkholderia isolates from Puerto Rico.</title>
        <authorList>
            <person name="Hall C."/>
            <person name="Sahl J."/>
            <person name="Wagner D."/>
        </authorList>
    </citation>
    <scope>NUCLEOTIDE SEQUENCE [LARGE SCALE GENOMIC DNA]</scope>
    <source>
        <strain evidence="8 9">Bp9001</strain>
    </source>
</reference>
<feature type="transmembrane region" description="Helical" evidence="6">
    <location>
        <begin position="343"/>
        <end position="367"/>
    </location>
</feature>
<dbReference type="PANTHER" id="PTHR43124">
    <property type="entry name" value="PURINE EFFLUX PUMP PBUE"/>
    <property type="match status" value="1"/>
</dbReference>
<dbReference type="InterPro" id="IPR036259">
    <property type="entry name" value="MFS_trans_sf"/>
</dbReference>
<dbReference type="AlphaFoldDB" id="A0A0G3Z684"/>
<feature type="transmembrane region" description="Helical" evidence="6">
    <location>
        <begin position="78"/>
        <end position="99"/>
    </location>
</feature>
<keyword evidence="5 6" id="KW-0472">Membrane</keyword>
<dbReference type="SUPFAM" id="SSF103473">
    <property type="entry name" value="MFS general substrate transporter"/>
    <property type="match status" value="1"/>
</dbReference>
<dbReference type="InterPro" id="IPR020846">
    <property type="entry name" value="MFS_dom"/>
</dbReference>